<feature type="region of interest" description="Disordered" evidence="1">
    <location>
        <begin position="181"/>
        <end position="286"/>
    </location>
</feature>
<evidence type="ECO:0000256" key="1">
    <source>
        <dbReference type="SAM" id="MobiDB-lite"/>
    </source>
</evidence>
<keyword evidence="2" id="KW-0472">Membrane</keyword>
<evidence type="ECO:0000313" key="3">
    <source>
        <dbReference type="EMBL" id="MCP9276374.1"/>
    </source>
</evidence>
<feature type="compositionally biased region" description="Basic and acidic residues" evidence="1">
    <location>
        <begin position="200"/>
        <end position="231"/>
    </location>
</feature>
<accession>A0ABT1MDV6</accession>
<feature type="transmembrane region" description="Helical" evidence="2">
    <location>
        <begin position="56"/>
        <end position="78"/>
    </location>
</feature>
<comment type="caution">
    <text evidence="3">The sequence shown here is derived from an EMBL/GenBank/DDBJ whole genome shotgun (WGS) entry which is preliminary data.</text>
</comment>
<keyword evidence="2" id="KW-0812">Transmembrane</keyword>
<name>A0ABT1MDV6_9MYCO</name>
<evidence type="ECO:0000313" key="4">
    <source>
        <dbReference type="Proteomes" id="UP001651690"/>
    </source>
</evidence>
<sequence>MMSCNRCRGWRCHPNSVAPRTAKKTDSRLAARLAALASLGASVIHFAVVPTHWQEWMPAGVFFTSIALFQLLWARLVLARTTTPVLAAGIMLNLGAIALWAVSRTAGAPFGPHAGEAELVQAADLCALLLQIYVVMGASWVWYRGLQGQPVPFFGSALVLMGAVGVVALASTVGVASGLQHGHHAPASADGGRGAAPEGGHGDHHGAGTEPEKGDDHGTAGEHAHSPDSTHEPPTPPPVDKPADESATPAPVKEPAGESAAPAPADVPAPPAEPLHDDHSDHDHGE</sequence>
<dbReference type="Proteomes" id="UP001651690">
    <property type="component" value="Unassembled WGS sequence"/>
</dbReference>
<feature type="compositionally biased region" description="Basic and acidic residues" evidence="1">
    <location>
        <begin position="274"/>
        <end position="286"/>
    </location>
</feature>
<reference evidence="3 4" key="1">
    <citation type="submission" date="2022-06" db="EMBL/GenBank/DDBJ databases">
        <title>Mycolicibacterium sp. CAU 1645 isolated from seawater.</title>
        <authorList>
            <person name="Kim W."/>
        </authorList>
    </citation>
    <scope>NUCLEOTIDE SEQUENCE [LARGE SCALE GENOMIC DNA]</scope>
    <source>
        <strain evidence="3 4">CAU 1645</strain>
    </source>
</reference>
<evidence type="ECO:0000256" key="2">
    <source>
        <dbReference type="SAM" id="Phobius"/>
    </source>
</evidence>
<dbReference type="RefSeq" id="WP_255064357.1">
    <property type="nucleotide sequence ID" value="NZ_JANDBD010000016.1"/>
</dbReference>
<protein>
    <submittedName>
        <fullName evidence="3">Uncharacterized protein</fullName>
    </submittedName>
</protein>
<keyword evidence="2" id="KW-1133">Transmembrane helix</keyword>
<proteinExistence type="predicted"/>
<feature type="transmembrane region" description="Helical" evidence="2">
    <location>
        <begin position="122"/>
        <end position="143"/>
    </location>
</feature>
<gene>
    <name evidence="3" type="ORF">NM203_29720</name>
</gene>
<feature type="transmembrane region" description="Helical" evidence="2">
    <location>
        <begin position="29"/>
        <end position="50"/>
    </location>
</feature>
<organism evidence="3 4">
    <name type="scientific">Mycolicibacterium arenosum</name>
    <dbReference type="NCBI Taxonomy" id="2952157"/>
    <lineage>
        <taxon>Bacteria</taxon>
        <taxon>Bacillati</taxon>
        <taxon>Actinomycetota</taxon>
        <taxon>Actinomycetes</taxon>
        <taxon>Mycobacteriales</taxon>
        <taxon>Mycobacteriaceae</taxon>
        <taxon>Mycolicibacterium</taxon>
    </lineage>
</organism>
<dbReference type="EMBL" id="JANDBD010000016">
    <property type="protein sequence ID" value="MCP9276374.1"/>
    <property type="molecule type" value="Genomic_DNA"/>
</dbReference>
<keyword evidence="4" id="KW-1185">Reference proteome</keyword>
<feature type="transmembrane region" description="Helical" evidence="2">
    <location>
        <begin position="155"/>
        <end position="179"/>
    </location>
</feature>
<feature type="transmembrane region" description="Helical" evidence="2">
    <location>
        <begin position="85"/>
        <end position="102"/>
    </location>
</feature>